<reference evidence="4 5" key="1">
    <citation type="submission" date="2024-10" db="EMBL/GenBank/DDBJ databases">
        <title>The Natural Products Discovery Center: Release of the First 8490 Sequenced Strains for Exploring Actinobacteria Biosynthetic Diversity.</title>
        <authorList>
            <person name="Kalkreuter E."/>
            <person name="Kautsar S.A."/>
            <person name="Yang D."/>
            <person name="Bader C.D."/>
            <person name="Teijaro C.N."/>
            <person name="Fluegel L."/>
            <person name="Davis C.M."/>
            <person name="Simpson J.R."/>
            <person name="Lauterbach L."/>
            <person name="Steele A.D."/>
            <person name="Gui C."/>
            <person name="Meng S."/>
            <person name="Li G."/>
            <person name="Viehrig K."/>
            <person name="Ye F."/>
            <person name="Su P."/>
            <person name="Kiefer A.F."/>
            <person name="Nichols A."/>
            <person name="Cepeda A.J."/>
            <person name="Yan W."/>
            <person name="Fan B."/>
            <person name="Jiang Y."/>
            <person name="Adhikari A."/>
            <person name="Zheng C.-J."/>
            <person name="Schuster L."/>
            <person name="Cowan T.M."/>
            <person name="Smanski M.J."/>
            <person name="Chevrette M.G."/>
            <person name="De Carvalho L.P.S."/>
            <person name="Shen B."/>
        </authorList>
    </citation>
    <scope>NUCLEOTIDE SEQUENCE [LARGE SCALE GENOMIC DNA]</scope>
    <source>
        <strain evidence="4 5">NPDC012540</strain>
    </source>
</reference>
<dbReference type="GO" id="GO:0005524">
    <property type="term" value="F:ATP binding"/>
    <property type="evidence" value="ECO:0007669"/>
    <property type="project" value="UniProtKB-KW"/>
</dbReference>
<evidence type="ECO:0000256" key="1">
    <source>
        <dbReference type="ARBA" id="ARBA00022527"/>
    </source>
</evidence>
<keyword evidence="1" id="KW-0418">Kinase</keyword>
<dbReference type="EMBL" id="JBIBEG010000008">
    <property type="protein sequence ID" value="MFF5899302.1"/>
    <property type="molecule type" value="Genomic_DNA"/>
</dbReference>
<name>A0ABW6XC37_9ACTN</name>
<dbReference type="Pfam" id="PF13581">
    <property type="entry name" value="HATPase_c_2"/>
    <property type="match status" value="1"/>
</dbReference>
<evidence type="ECO:0000256" key="2">
    <source>
        <dbReference type="SAM" id="MobiDB-lite"/>
    </source>
</evidence>
<sequence length="187" mass="18915">MNGERDVLRDGVSPADGPAEAVGQAVQMPLADGSALGQAGAGPATPQRGGDGPREPADGSARSDVPQNAAAARAVVTRLLEARFGGPDGKGPAEVVVADALLVTSELVTNAFRHGGGLTGFTAEITDDGLLLTVADASTQAPVVTERDPGVAPIGGYGWPLVRRLTEWVSVTHHLDGKDIVALIALT</sequence>
<feature type="domain" description="Histidine kinase/HSP90-like ATPase" evidence="3">
    <location>
        <begin position="66"/>
        <end position="180"/>
    </location>
</feature>
<evidence type="ECO:0000313" key="4">
    <source>
        <dbReference type="EMBL" id="MFF5899302.1"/>
    </source>
</evidence>
<dbReference type="Gene3D" id="3.30.565.10">
    <property type="entry name" value="Histidine kinase-like ATPase, C-terminal domain"/>
    <property type="match status" value="1"/>
</dbReference>
<keyword evidence="5" id="KW-1185">Reference proteome</keyword>
<dbReference type="SUPFAM" id="SSF55874">
    <property type="entry name" value="ATPase domain of HSP90 chaperone/DNA topoisomerase II/histidine kinase"/>
    <property type="match status" value="1"/>
</dbReference>
<dbReference type="InterPro" id="IPR036890">
    <property type="entry name" value="HATPase_C_sf"/>
</dbReference>
<protein>
    <submittedName>
        <fullName evidence="4">ATP-binding protein</fullName>
    </submittedName>
</protein>
<evidence type="ECO:0000259" key="3">
    <source>
        <dbReference type="Pfam" id="PF13581"/>
    </source>
</evidence>
<feature type="region of interest" description="Disordered" evidence="2">
    <location>
        <begin position="1"/>
        <end position="68"/>
    </location>
</feature>
<evidence type="ECO:0000313" key="5">
    <source>
        <dbReference type="Proteomes" id="UP001602322"/>
    </source>
</evidence>
<dbReference type="Proteomes" id="UP001602322">
    <property type="component" value="Unassembled WGS sequence"/>
</dbReference>
<comment type="caution">
    <text evidence="4">The sequence shown here is derived from an EMBL/GenBank/DDBJ whole genome shotgun (WGS) entry which is preliminary data.</text>
</comment>
<proteinExistence type="predicted"/>
<dbReference type="InterPro" id="IPR003594">
    <property type="entry name" value="HATPase_dom"/>
</dbReference>
<keyword evidence="1" id="KW-0723">Serine/threonine-protein kinase</keyword>
<dbReference type="CDD" id="cd16936">
    <property type="entry name" value="HATPase_RsbW-like"/>
    <property type="match status" value="1"/>
</dbReference>
<dbReference type="PANTHER" id="PTHR35526">
    <property type="entry name" value="ANTI-SIGMA-F FACTOR RSBW-RELATED"/>
    <property type="match status" value="1"/>
</dbReference>
<dbReference type="RefSeq" id="WP_387906213.1">
    <property type="nucleotide sequence ID" value="NZ_JBIBEG010000008.1"/>
</dbReference>
<dbReference type="InterPro" id="IPR050267">
    <property type="entry name" value="Anti-sigma-factor_SerPK"/>
</dbReference>
<keyword evidence="4" id="KW-0067">ATP-binding</keyword>
<organism evidence="4 5">
    <name type="scientific">Streptomyces argenteolus</name>
    <dbReference type="NCBI Taxonomy" id="67274"/>
    <lineage>
        <taxon>Bacteria</taxon>
        <taxon>Bacillati</taxon>
        <taxon>Actinomycetota</taxon>
        <taxon>Actinomycetes</taxon>
        <taxon>Kitasatosporales</taxon>
        <taxon>Streptomycetaceae</taxon>
        <taxon>Streptomyces</taxon>
    </lineage>
</organism>
<gene>
    <name evidence="4" type="ORF">ACFY8O_25735</name>
</gene>
<keyword evidence="1" id="KW-0808">Transferase</keyword>
<dbReference type="PANTHER" id="PTHR35526:SF3">
    <property type="entry name" value="ANTI-SIGMA-F FACTOR RSBW"/>
    <property type="match status" value="1"/>
</dbReference>
<keyword evidence="4" id="KW-0547">Nucleotide-binding</keyword>
<accession>A0ABW6XC37</accession>